<dbReference type="Pfam" id="PF14534">
    <property type="entry name" value="DUF4440"/>
    <property type="match status" value="1"/>
</dbReference>
<dbReference type="InterPro" id="IPR027843">
    <property type="entry name" value="DUF4440"/>
</dbReference>
<dbReference type="InterPro" id="IPR032710">
    <property type="entry name" value="NTF2-like_dom_sf"/>
</dbReference>
<sequence length="111" mass="11624">MTPMSRAADHVEAFNRAVTTGDWPAFAERFAADARMAFVGVPAGPYVGRPAILAAYQANPPAETMVLIGAGKQAEAAAEAVRFRWAGGGTGTMSIVWGTDGHVQELTVAFD</sequence>
<gene>
    <name evidence="2" type="ORF">HPO96_34390</name>
</gene>
<dbReference type="EMBL" id="JABJRC010000012">
    <property type="protein sequence ID" value="NOL45349.1"/>
    <property type="molecule type" value="Genomic_DNA"/>
</dbReference>
<proteinExistence type="predicted"/>
<evidence type="ECO:0000313" key="2">
    <source>
        <dbReference type="EMBL" id="NOL45349.1"/>
    </source>
</evidence>
<accession>A0A7Y4P4M0</accession>
<feature type="domain" description="DUF4440" evidence="1">
    <location>
        <begin position="11"/>
        <end position="61"/>
    </location>
</feature>
<organism evidence="2 3">
    <name type="scientific">Kribbella sandramycini</name>
    <dbReference type="NCBI Taxonomy" id="60450"/>
    <lineage>
        <taxon>Bacteria</taxon>
        <taxon>Bacillati</taxon>
        <taxon>Actinomycetota</taxon>
        <taxon>Actinomycetes</taxon>
        <taxon>Propionibacteriales</taxon>
        <taxon>Kribbellaceae</taxon>
        <taxon>Kribbella</taxon>
    </lineage>
</organism>
<dbReference type="Gene3D" id="3.10.450.50">
    <property type="match status" value="1"/>
</dbReference>
<evidence type="ECO:0000313" key="3">
    <source>
        <dbReference type="Proteomes" id="UP000534306"/>
    </source>
</evidence>
<comment type="caution">
    <text evidence="2">The sequence shown here is derived from an EMBL/GenBank/DDBJ whole genome shotgun (WGS) entry which is preliminary data.</text>
</comment>
<reference evidence="2 3" key="1">
    <citation type="submission" date="2020-05" db="EMBL/GenBank/DDBJ databases">
        <title>Genome sequence of Kribbella sandramycini ATCC 39419.</title>
        <authorList>
            <person name="Maclea K.S."/>
            <person name="Fair J.L."/>
        </authorList>
    </citation>
    <scope>NUCLEOTIDE SEQUENCE [LARGE SCALE GENOMIC DNA]</scope>
    <source>
        <strain evidence="2 3">ATCC 39419</strain>
    </source>
</reference>
<dbReference type="AlphaFoldDB" id="A0A7Y4P4M0"/>
<dbReference type="Proteomes" id="UP000534306">
    <property type="component" value="Unassembled WGS sequence"/>
</dbReference>
<keyword evidence="3" id="KW-1185">Reference proteome</keyword>
<name>A0A7Y4P4M0_9ACTN</name>
<dbReference type="SUPFAM" id="SSF54427">
    <property type="entry name" value="NTF2-like"/>
    <property type="match status" value="1"/>
</dbReference>
<evidence type="ECO:0000259" key="1">
    <source>
        <dbReference type="Pfam" id="PF14534"/>
    </source>
</evidence>
<protein>
    <submittedName>
        <fullName evidence="2">SnoaL-like domain-containing protein</fullName>
    </submittedName>
</protein>